<evidence type="ECO:0000259" key="4">
    <source>
        <dbReference type="PROSITE" id="PS51388"/>
    </source>
</evidence>
<dbReference type="InterPro" id="IPR030381">
    <property type="entry name" value="G_DYNAMIN_dom"/>
</dbReference>
<dbReference type="GO" id="GO:0005737">
    <property type="term" value="C:cytoplasm"/>
    <property type="evidence" value="ECO:0007669"/>
    <property type="project" value="TreeGrafter"/>
</dbReference>
<dbReference type="InterPro" id="IPR027417">
    <property type="entry name" value="P-loop_NTPase"/>
</dbReference>
<evidence type="ECO:0000313" key="6">
    <source>
        <dbReference type="EMBL" id="KAK4709359.1"/>
    </source>
</evidence>
<dbReference type="Gene3D" id="1.20.120.1240">
    <property type="entry name" value="Dynamin, middle domain"/>
    <property type="match status" value="1"/>
</dbReference>
<dbReference type="InterPro" id="IPR000375">
    <property type="entry name" value="Dynamin_stalk"/>
</dbReference>
<reference evidence="6 7" key="1">
    <citation type="submission" date="2023-10" db="EMBL/GenBank/DDBJ databases">
        <title>Genome-Wide Identification Analysis in wild type Solanum Pinnatisectum Reveals Some Genes Defensing Phytophthora Infestans.</title>
        <authorList>
            <person name="Sun C."/>
        </authorList>
    </citation>
    <scope>NUCLEOTIDE SEQUENCE [LARGE SCALE GENOMIC DNA]</scope>
    <source>
        <strain evidence="6">LQN</strain>
        <tissue evidence="6">Leaf</tissue>
    </source>
</reference>
<dbReference type="PANTHER" id="PTHR11566">
    <property type="entry name" value="DYNAMIN"/>
    <property type="match status" value="1"/>
</dbReference>
<dbReference type="InterPro" id="IPR001401">
    <property type="entry name" value="Dynamin_GTPase"/>
</dbReference>
<dbReference type="PROSITE" id="PS51718">
    <property type="entry name" value="G_DYNAMIN_2"/>
    <property type="match status" value="1"/>
</dbReference>
<dbReference type="InterPro" id="IPR020850">
    <property type="entry name" value="GED_dom"/>
</dbReference>
<accession>A0AAV9K7Y7</accession>
<dbReference type="SUPFAM" id="SSF52540">
    <property type="entry name" value="P-loop containing nucleoside triphosphate hydrolases"/>
    <property type="match status" value="1"/>
</dbReference>
<dbReference type="PROSITE" id="PS51388">
    <property type="entry name" value="GED"/>
    <property type="match status" value="1"/>
</dbReference>
<gene>
    <name evidence="6" type="ORF">R3W88_030284</name>
</gene>
<protein>
    <recommendedName>
        <fullName evidence="8">Dynamin-related protein 4C-like</fullName>
    </recommendedName>
</protein>
<dbReference type="GO" id="GO:0016020">
    <property type="term" value="C:membrane"/>
    <property type="evidence" value="ECO:0007669"/>
    <property type="project" value="TreeGrafter"/>
</dbReference>
<keyword evidence="3" id="KW-0505">Motor protein</keyword>
<dbReference type="Proteomes" id="UP001311915">
    <property type="component" value="Unassembled WGS sequence"/>
</dbReference>
<comment type="caution">
    <text evidence="6">The sequence shown here is derived from an EMBL/GenBank/DDBJ whole genome shotgun (WGS) entry which is preliminary data.</text>
</comment>
<dbReference type="InterPro" id="IPR003130">
    <property type="entry name" value="GED"/>
</dbReference>
<feature type="domain" description="GED" evidence="4">
    <location>
        <begin position="552"/>
        <end position="645"/>
    </location>
</feature>
<dbReference type="Gene3D" id="3.40.50.300">
    <property type="entry name" value="P-loop containing nucleotide triphosphate hydrolases"/>
    <property type="match status" value="1"/>
</dbReference>
<evidence type="ECO:0000313" key="7">
    <source>
        <dbReference type="Proteomes" id="UP001311915"/>
    </source>
</evidence>
<evidence type="ECO:0000256" key="2">
    <source>
        <dbReference type="ARBA" id="ARBA00023134"/>
    </source>
</evidence>
<feature type="domain" description="Dynamin-type G" evidence="5">
    <location>
        <begin position="66"/>
        <end position="323"/>
    </location>
</feature>
<dbReference type="EMBL" id="JAWPEI010000012">
    <property type="protein sequence ID" value="KAK4709359.1"/>
    <property type="molecule type" value="Genomic_DNA"/>
</dbReference>
<evidence type="ECO:0000259" key="5">
    <source>
        <dbReference type="PROSITE" id="PS51718"/>
    </source>
</evidence>
<keyword evidence="7" id="KW-1185">Reference proteome</keyword>
<proteinExistence type="predicted"/>
<dbReference type="PRINTS" id="PR00195">
    <property type="entry name" value="DYNAMIN"/>
</dbReference>
<dbReference type="Pfam" id="PF02212">
    <property type="entry name" value="GED"/>
    <property type="match status" value="1"/>
</dbReference>
<organism evidence="6 7">
    <name type="scientific">Solanum pinnatisectum</name>
    <name type="common">tansyleaf nightshade</name>
    <dbReference type="NCBI Taxonomy" id="50273"/>
    <lineage>
        <taxon>Eukaryota</taxon>
        <taxon>Viridiplantae</taxon>
        <taxon>Streptophyta</taxon>
        <taxon>Embryophyta</taxon>
        <taxon>Tracheophyta</taxon>
        <taxon>Spermatophyta</taxon>
        <taxon>Magnoliopsida</taxon>
        <taxon>eudicotyledons</taxon>
        <taxon>Gunneridae</taxon>
        <taxon>Pentapetalae</taxon>
        <taxon>asterids</taxon>
        <taxon>lamiids</taxon>
        <taxon>Solanales</taxon>
        <taxon>Solanaceae</taxon>
        <taxon>Solanoideae</taxon>
        <taxon>Solaneae</taxon>
        <taxon>Solanum</taxon>
    </lineage>
</organism>
<evidence type="ECO:0008006" key="8">
    <source>
        <dbReference type="Google" id="ProtNLM"/>
    </source>
</evidence>
<dbReference type="GO" id="GO:0008017">
    <property type="term" value="F:microtubule binding"/>
    <property type="evidence" value="ECO:0007669"/>
    <property type="project" value="TreeGrafter"/>
</dbReference>
<keyword evidence="2" id="KW-0342">GTP-binding</keyword>
<dbReference type="PANTHER" id="PTHR11566:SF173">
    <property type="entry name" value="DYNAMIN-RELATED PROTEIN 4C"/>
    <property type="match status" value="1"/>
</dbReference>
<name>A0AAV9K7Y7_9SOLN</name>
<evidence type="ECO:0000256" key="1">
    <source>
        <dbReference type="ARBA" id="ARBA00022741"/>
    </source>
</evidence>
<evidence type="ECO:0000256" key="3">
    <source>
        <dbReference type="ARBA" id="ARBA00023175"/>
    </source>
</evidence>
<keyword evidence="1" id="KW-0547">Nucleotide-binding</keyword>
<dbReference type="InterPro" id="IPR022812">
    <property type="entry name" value="Dynamin"/>
</dbReference>
<dbReference type="SMART" id="SM00302">
    <property type="entry name" value="GED"/>
    <property type="match status" value="1"/>
</dbReference>
<dbReference type="SMART" id="SM00053">
    <property type="entry name" value="DYNc"/>
    <property type="match status" value="1"/>
</dbReference>
<dbReference type="Pfam" id="PF01031">
    <property type="entry name" value="Dynamin_M"/>
    <property type="match status" value="1"/>
</dbReference>
<dbReference type="FunFam" id="3.40.50.300:FF:001237">
    <property type="entry name" value="Dynamin-related protein 4C"/>
    <property type="match status" value="1"/>
</dbReference>
<dbReference type="GO" id="GO:0005874">
    <property type="term" value="C:microtubule"/>
    <property type="evidence" value="ECO:0007669"/>
    <property type="project" value="TreeGrafter"/>
</dbReference>
<dbReference type="Pfam" id="PF00350">
    <property type="entry name" value="Dynamin_N"/>
    <property type="match status" value="1"/>
</dbReference>
<sequence>MHIMNNDSCSSTSECALQVVDQKHLAVIEPQGSNVPAPIVSSFNDRIRPLLDCVDKLRHLNIMQEGIQLPTIVVVGDQSSGKSSVLESLAGICLPRGQGICTRVPLIMRLQNHNETELHLEYNGKLVPTDEVHMVIVLATNEIAGHGKGISNIPLSLIVKKNGVPDLTMVDLPGITRVPVHGQPDDILEQISDIIMKYITPEESIILNVLSATVDFPTCESIRMSQKVDKTGERTIAVVTKVDKAPEGLLEKVTSNDVNIGLGYVCVKNRTGNKSYDEARSEEARLFQTHELLSKIDKSMVSVPVLAHKLVHIQANIISKCLPDIVKKINDKLAVNVAALKKLPQHLSAVAEALTMFMRILSSTNESLKKIFLRGEFDEYAEDLEMHCPARLAEMLNEYAVELHAKSIEKQEDFLMDEIMSLKEANGIGLPNFLPRVSGISATPEVFVGKLWNYIETVVIKVLMHHFCNYQQLQSSTRCAINWVRDIIEMERLTDYTYNPEYVATFSRLMAQEKPFMEIMNDSNKPSIINLEGIGDVDVGSLRMHKDIAQQAFELKMRMISYWKIVLMRLVDHMALYTMFSLQKMVNYEIEEEIVNELMASHGGGIERMLEESPSVLEKRLRLKKSVKLLKESKDVVAKIMDRIALHIDDEKA</sequence>
<dbReference type="GO" id="GO:0005525">
    <property type="term" value="F:GTP binding"/>
    <property type="evidence" value="ECO:0007669"/>
    <property type="project" value="UniProtKB-KW"/>
</dbReference>
<dbReference type="InterPro" id="IPR045063">
    <property type="entry name" value="Dynamin_N"/>
</dbReference>
<dbReference type="AlphaFoldDB" id="A0AAV9K7Y7"/>
<dbReference type="GO" id="GO:0003924">
    <property type="term" value="F:GTPase activity"/>
    <property type="evidence" value="ECO:0007669"/>
    <property type="project" value="InterPro"/>
</dbReference>
<dbReference type="CDD" id="cd08771">
    <property type="entry name" value="DLP_1"/>
    <property type="match status" value="1"/>
</dbReference>